<dbReference type="Gene3D" id="3.90.1150.10">
    <property type="entry name" value="Aspartate Aminotransferase, domain 1"/>
    <property type="match status" value="1"/>
</dbReference>
<evidence type="ECO:0000256" key="3">
    <source>
        <dbReference type="ARBA" id="ARBA00022898"/>
    </source>
</evidence>
<organism evidence="7 8">
    <name type="scientific">Secundilactobacillus similis DSM 23365 = JCM 2765</name>
    <dbReference type="NCBI Taxonomy" id="1423804"/>
    <lineage>
        <taxon>Bacteria</taxon>
        <taxon>Bacillati</taxon>
        <taxon>Bacillota</taxon>
        <taxon>Bacilli</taxon>
        <taxon>Lactobacillales</taxon>
        <taxon>Lactobacillaceae</taxon>
        <taxon>Secundilactobacillus</taxon>
    </lineage>
</organism>
<dbReference type="GO" id="GO:0008483">
    <property type="term" value="F:transaminase activity"/>
    <property type="evidence" value="ECO:0007669"/>
    <property type="project" value="UniProtKB-KW"/>
</dbReference>
<dbReference type="GO" id="GO:0047804">
    <property type="term" value="F:cysteine-S-conjugate beta-lyase activity"/>
    <property type="evidence" value="ECO:0007669"/>
    <property type="project" value="UniProtKB-EC"/>
</dbReference>
<keyword evidence="4" id="KW-0456">Lyase</keyword>
<dbReference type="Gene3D" id="3.40.640.10">
    <property type="entry name" value="Type I PLP-dependent aspartate aminotransferase-like (Major domain)"/>
    <property type="match status" value="1"/>
</dbReference>
<dbReference type="InterPro" id="IPR004839">
    <property type="entry name" value="Aminotransferase_I/II_large"/>
</dbReference>
<name>A0A0R2FET1_9LACO</name>
<dbReference type="Proteomes" id="UP000051442">
    <property type="component" value="Unassembled WGS sequence"/>
</dbReference>
<evidence type="ECO:0000313" key="8">
    <source>
        <dbReference type="Proteomes" id="UP000051442"/>
    </source>
</evidence>
<dbReference type="AlphaFoldDB" id="A0A0R2FET1"/>
<dbReference type="PANTHER" id="PTHR43525">
    <property type="entry name" value="PROTEIN MALY"/>
    <property type="match status" value="1"/>
</dbReference>
<protein>
    <recommendedName>
        <fullName evidence="2">cysteine-S-conjugate beta-lyase</fullName>
        <ecNumber evidence="2">4.4.1.13</ecNumber>
    </recommendedName>
</protein>
<dbReference type="GO" id="GO:0030170">
    <property type="term" value="F:pyridoxal phosphate binding"/>
    <property type="evidence" value="ECO:0007669"/>
    <property type="project" value="InterPro"/>
</dbReference>
<proteinExistence type="inferred from homology"/>
<dbReference type="CDD" id="cd00609">
    <property type="entry name" value="AAT_like"/>
    <property type="match status" value="1"/>
</dbReference>
<evidence type="ECO:0000256" key="2">
    <source>
        <dbReference type="ARBA" id="ARBA00012224"/>
    </source>
</evidence>
<dbReference type="RefSeq" id="WP_057151735.1">
    <property type="nucleotide sequence ID" value="NZ_AYZM01000046.1"/>
</dbReference>
<dbReference type="SUPFAM" id="SSF53383">
    <property type="entry name" value="PLP-dependent transferases"/>
    <property type="match status" value="1"/>
</dbReference>
<dbReference type="OrthoDB" id="9802872at2"/>
<keyword evidence="3" id="KW-0663">Pyridoxal phosphate</keyword>
<gene>
    <name evidence="7" type="ORF">FD14_GL003174</name>
</gene>
<evidence type="ECO:0000259" key="6">
    <source>
        <dbReference type="Pfam" id="PF00155"/>
    </source>
</evidence>
<dbReference type="PANTHER" id="PTHR43525:SF1">
    <property type="entry name" value="PROTEIN MALY"/>
    <property type="match status" value="1"/>
</dbReference>
<dbReference type="EC" id="4.4.1.13" evidence="2"/>
<dbReference type="EMBL" id="AYZM01000046">
    <property type="protein sequence ID" value="KRN26102.1"/>
    <property type="molecule type" value="Genomic_DNA"/>
</dbReference>
<keyword evidence="7" id="KW-0032">Aminotransferase</keyword>
<dbReference type="InterPro" id="IPR015421">
    <property type="entry name" value="PyrdxlP-dep_Trfase_major"/>
</dbReference>
<reference evidence="7 8" key="1">
    <citation type="journal article" date="2015" name="Genome Announc.">
        <title>Expanding the biotechnology potential of lactobacilli through comparative genomics of 213 strains and associated genera.</title>
        <authorList>
            <person name="Sun Z."/>
            <person name="Harris H.M."/>
            <person name="McCann A."/>
            <person name="Guo C."/>
            <person name="Argimon S."/>
            <person name="Zhang W."/>
            <person name="Yang X."/>
            <person name="Jeffery I.B."/>
            <person name="Cooney J.C."/>
            <person name="Kagawa T.F."/>
            <person name="Liu W."/>
            <person name="Song Y."/>
            <person name="Salvetti E."/>
            <person name="Wrobel A."/>
            <person name="Rasinkangas P."/>
            <person name="Parkhill J."/>
            <person name="Rea M.C."/>
            <person name="O'Sullivan O."/>
            <person name="Ritari J."/>
            <person name="Douillard F.P."/>
            <person name="Paul Ross R."/>
            <person name="Yang R."/>
            <person name="Briner A.E."/>
            <person name="Felis G.E."/>
            <person name="de Vos W.M."/>
            <person name="Barrangou R."/>
            <person name="Klaenhammer T.R."/>
            <person name="Caufield P.W."/>
            <person name="Cui Y."/>
            <person name="Zhang H."/>
            <person name="O'Toole P.W."/>
        </authorList>
    </citation>
    <scope>NUCLEOTIDE SEQUENCE [LARGE SCALE GENOMIC DNA]</scope>
    <source>
        <strain evidence="7 8">DSM 23365</strain>
    </source>
</reference>
<comment type="caution">
    <text evidence="7">The sequence shown here is derived from an EMBL/GenBank/DDBJ whole genome shotgun (WGS) entry which is preliminary data.</text>
</comment>
<evidence type="ECO:0000256" key="4">
    <source>
        <dbReference type="ARBA" id="ARBA00023239"/>
    </source>
</evidence>
<dbReference type="Pfam" id="PF00155">
    <property type="entry name" value="Aminotran_1_2"/>
    <property type="match status" value="1"/>
</dbReference>
<keyword evidence="8" id="KW-1185">Reference proteome</keyword>
<dbReference type="InterPro" id="IPR015424">
    <property type="entry name" value="PyrdxlP-dep_Trfase"/>
</dbReference>
<sequence length="389" mass="43063">MSDAFSEMIDRQHTNSVKWDVADGELPMWVADMDFKTAPAIITALSQTAQQGIFGYQEVPQAYFDAVKRWYQTMHHWQLDTEWLIFATGVVPTISSAVRRLSNVGDNVLVQAPVYDIFYHSIENNGRHTLSSDLQYVDGQYQINWADLEAKMAAPRTTLMILCNPHNPIGIVWPAETLGRIGQLAAENGVTVISDEIHGDLTAPGVDYIPFASVNDVNAQHSVTCVSPSKTFNVASLHAATVIVPNPQLRAIVDRGLNTDELAEPNTFAIPATIAAYTQSDEWVLALRQQLQANKDQVANFVAEQLPQLRVVKGDATYLVWLDISQLNLPATQFSQQLRAQTGLFLSNGAEYRGNGDQFVRINVACPAERLTDGLQRLKRGVETIIRSA</sequence>
<comment type="cofactor">
    <cofactor evidence="1">
        <name>pyridoxal 5'-phosphate</name>
        <dbReference type="ChEBI" id="CHEBI:597326"/>
    </cofactor>
</comment>
<dbReference type="PATRIC" id="fig|1423804.4.peg.3409"/>
<feature type="domain" description="Aminotransferase class I/classII large" evidence="6">
    <location>
        <begin position="32"/>
        <end position="378"/>
    </location>
</feature>
<dbReference type="NCBIfam" id="TIGR04350">
    <property type="entry name" value="C_S_lyase_PatB"/>
    <property type="match status" value="1"/>
</dbReference>
<dbReference type="STRING" id="1423804.FD14_GL003174"/>
<comment type="similarity">
    <text evidence="5">Belongs to the class-II pyridoxal-phosphate-dependent aminotransferase family. MalY/PatB cystathionine beta-lyase subfamily.</text>
</comment>
<accession>A0A0R2FET1</accession>
<dbReference type="InterPro" id="IPR051798">
    <property type="entry name" value="Class-II_PLP-Dep_Aminotrans"/>
</dbReference>
<evidence type="ECO:0000313" key="7">
    <source>
        <dbReference type="EMBL" id="KRN26102.1"/>
    </source>
</evidence>
<evidence type="ECO:0000256" key="5">
    <source>
        <dbReference type="ARBA" id="ARBA00037974"/>
    </source>
</evidence>
<dbReference type="InterPro" id="IPR015422">
    <property type="entry name" value="PyrdxlP-dep_Trfase_small"/>
</dbReference>
<keyword evidence="7" id="KW-0808">Transferase</keyword>
<dbReference type="InterPro" id="IPR027619">
    <property type="entry name" value="C-S_lyase_PatB-like"/>
</dbReference>
<evidence type="ECO:0000256" key="1">
    <source>
        <dbReference type="ARBA" id="ARBA00001933"/>
    </source>
</evidence>